<comment type="caution">
    <text evidence="1">The sequence shown here is derived from an EMBL/GenBank/DDBJ whole genome shotgun (WGS) entry which is preliminary data.</text>
</comment>
<evidence type="ECO:0000313" key="1">
    <source>
        <dbReference type="EMBL" id="EMG37777.1"/>
    </source>
</evidence>
<dbReference type="AlphaFoldDB" id="M5PTU9"/>
<proteinExistence type="predicted"/>
<gene>
    <name evidence="1" type="ORF">PCS_01427</name>
</gene>
<name>M5PTU9_DESAF</name>
<protein>
    <submittedName>
        <fullName evidence="1">Uncharacterized protein</fullName>
    </submittedName>
</protein>
<evidence type="ECO:0000313" key="2">
    <source>
        <dbReference type="Proteomes" id="UP000011922"/>
    </source>
</evidence>
<accession>M5PTU9</accession>
<dbReference type="EMBL" id="AOSV01000013">
    <property type="protein sequence ID" value="EMG37777.1"/>
    <property type="molecule type" value="Genomic_DNA"/>
</dbReference>
<sequence>MADVVLDAFAQAVGSALVCSGRSKSLHTLDDLLQGIRATKILVTQ</sequence>
<dbReference type="Proteomes" id="UP000011922">
    <property type="component" value="Unassembled WGS sequence"/>
</dbReference>
<reference evidence="1 2" key="1">
    <citation type="journal article" date="2013" name="Genome Announc.">
        <title>Draft Genome Sequence for Desulfovibrio africanus Strain PCS.</title>
        <authorList>
            <person name="Brown S.D."/>
            <person name="Utturkar S.M."/>
            <person name="Arkin A.P."/>
            <person name="Deutschbauer A.M."/>
            <person name="Elias D.A."/>
            <person name="Hazen T.C."/>
            <person name="Chakraborty R."/>
        </authorList>
    </citation>
    <scope>NUCLEOTIDE SEQUENCE [LARGE SCALE GENOMIC DNA]</scope>
    <source>
        <strain evidence="1 2">PCS</strain>
    </source>
</reference>
<organism evidence="1 2">
    <name type="scientific">Desulfocurvibacter africanus PCS</name>
    <dbReference type="NCBI Taxonomy" id="1262666"/>
    <lineage>
        <taxon>Bacteria</taxon>
        <taxon>Pseudomonadati</taxon>
        <taxon>Thermodesulfobacteriota</taxon>
        <taxon>Desulfovibrionia</taxon>
        <taxon>Desulfovibrionales</taxon>
        <taxon>Desulfovibrionaceae</taxon>
        <taxon>Desulfocurvibacter</taxon>
    </lineage>
</organism>